<evidence type="ECO:0000256" key="2">
    <source>
        <dbReference type="SAM" id="Phobius"/>
    </source>
</evidence>
<feature type="non-terminal residue" evidence="3">
    <location>
        <position position="1"/>
    </location>
</feature>
<dbReference type="VEuPathDB" id="TriTrypDB:BSAL_01770"/>
<accession>A0A0S4JFV8</accession>
<organism evidence="3 4">
    <name type="scientific">Bodo saltans</name>
    <name type="common">Flagellated protozoan</name>
    <dbReference type="NCBI Taxonomy" id="75058"/>
    <lineage>
        <taxon>Eukaryota</taxon>
        <taxon>Discoba</taxon>
        <taxon>Euglenozoa</taxon>
        <taxon>Kinetoplastea</taxon>
        <taxon>Metakinetoplastina</taxon>
        <taxon>Eubodonida</taxon>
        <taxon>Bodonidae</taxon>
        <taxon>Bodo</taxon>
    </lineage>
</organism>
<proteinExistence type="predicted"/>
<dbReference type="AlphaFoldDB" id="A0A0S4JFV8"/>
<evidence type="ECO:0000313" key="3">
    <source>
        <dbReference type="EMBL" id="CUG89026.1"/>
    </source>
</evidence>
<evidence type="ECO:0000256" key="1">
    <source>
        <dbReference type="SAM" id="MobiDB-lite"/>
    </source>
</evidence>
<evidence type="ECO:0000313" key="4">
    <source>
        <dbReference type="Proteomes" id="UP000051952"/>
    </source>
</evidence>
<feature type="compositionally biased region" description="Gly residues" evidence="1">
    <location>
        <begin position="151"/>
        <end position="160"/>
    </location>
</feature>
<name>A0A0S4JFV8_BODSA</name>
<protein>
    <submittedName>
        <fullName evidence="3">Membrane-associated protein, putative</fullName>
    </submittedName>
</protein>
<keyword evidence="2" id="KW-0472">Membrane</keyword>
<keyword evidence="2" id="KW-1133">Transmembrane helix</keyword>
<feature type="region of interest" description="Disordered" evidence="1">
    <location>
        <begin position="151"/>
        <end position="184"/>
    </location>
</feature>
<keyword evidence="2" id="KW-0812">Transmembrane</keyword>
<gene>
    <name evidence="3" type="ORF">BSAL_01770</name>
</gene>
<feature type="compositionally biased region" description="Polar residues" evidence="1">
    <location>
        <begin position="171"/>
        <end position="184"/>
    </location>
</feature>
<dbReference type="EMBL" id="CYKH01001698">
    <property type="protein sequence ID" value="CUG89026.1"/>
    <property type="molecule type" value="Genomic_DNA"/>
</dbReference>
<reference evidence="4" key="1">
    <citation type="submission" date="2015-09" db="EMBL/GenBank/DDBJ databases">
        <authorList>
            <consortium name="Pathogen Informatics"/>
        </authorList>
    </citation>
    <scope>NUCLEOTIDE SEQUENCE [LARGE SCALE GENOMIC DNA]</scope>
    <source>
        <strain evidence="4">Lake Konstanz</strain>
    </source>
</reference>
<dbReference type="Proteomes" id="UP000051952">
    <property type="component" value="Unassembled WGS sequence"/>
</dbReference>
<feature type="transmembrane region" description="Helical" evidence="2">
    <location>
        <begin position="36"/>
        <end position="60"/>
    </location>
</feature>
<keyword evidence="4" id="KW-1185">Reference proteome</keyword>
<sequence length="231" mass="24646">GSVHNIMQIGLAAINTMLNAEGSSVDLGNLMLLVTAVYFAIVVFLIVMTTVWPTLSIALTKSNVAQQMKRIGMRTIAMSSVVLNPLMHKKVLVSIVDLIRAYEAFLVAHPEADAGEDLNRRDRDVSVSMMTNVLPQDGANDMDADCSPQGGRGGTIGEGLLGPLPGVPHSVTPTGQNGKFLNTSDYNSTAYVPDSKRSKSPHSILEAVLDVVTGHDAADPEEELQDGEFDT</sequence>